<dbReference type="InterPro" id="IPR016032">
    <property type="entry name" value="Sig_transdc_resp-reg_C-effctor"/>
</dbReference>
<name>A0A933NXF7_9HYPH</name>
<dbReference type="GO" id="GO:0003677">
    <property type="term" value="F:DNA binding"/>
    <property type="evidence" value="ECO:0007669"/>
    <property type="project" value="UniProtKB-UniRule"/>
</dbReference>
<dbReference type="CDD" id="cd00383">
    <property type="entry name" value="trans_reg_C"/>
    <property type="match status" value="1"/>
</dbReference>
<keyword evidence="1 2" id="KW-0238">DNA-binding</keyword>
<proteinExistence type="predicted"/>
<evidence type="ECO:0000313" key="5">
    <source>
        <dbReference type="Proteomes" id="UP000782610"/>
    </source>
</evidence>
<feature type="domain" description="OmpR/PhoB-type" evidence="3">
    <location>
        <begin position="3"/>
        <end position="100"/>
    </location>
</feature>
<dbReference type="InterPro" id="IPR001867">
    <property type="entry name" value="OmpR/PhoB-type_DNA-bd"/>
</dbReference>
<dbReference type="InterPro" id="IPR036388">
    <property type="entry name" value="WH-like_DNA-bd_sf"/>
</dbReference>
<dbReference type="AlphaFoldDB" id="A0A933NXF7"/>
<dbReference type="SMART" id="SM00028">
    <property type="entry name" value="TPR"/>
    <property type="match status" value="2"/>
</dbReference>
<dbReference type="Gene3D" id="3.40.50.10070">
    <property type="entry name" value="TolB, N-terminal domain"/>
    <property type="match status" value="1"/>
</dbReference>
<dbReference type="PROSITE" id="PS51755">
    <property type="entry name" value="OMPR_PHOB"/>
    <property type="match status" value="1"/>
</dbReference>
<dbReference type="InterPro" id="IPR019734">
    <property type="entry name" value="TPR_rpt"/>
</dbReference>
<feature type="DNA-binding region" description="OmpR/PhoB-type" evidence="2">
    <location>
        <begin position="3"/>
        <end position="100"/>
    </location>
</feature>
<dbReference type="Gene3D" id="1.25.40.10">
    <property type="entry name" value="Tetratricopeptide repeat domain"/>
    <property type="match status" value="1"/>
</dbReference>
<dbReference type="EMBL" id="JACRAF010000006">
    <property type="protein sequence ID" value="MBI4920573.1"/>
    <property type="molecule type" value="Genomic_DNA"/>
</dbReference>
<dbReference type="Pfam" id="PF00486">
    <property type="entry name" value="Trans_reg_C"/>
    <property type="match status" value="1"/>
</dbReference>
<dbReference type="GO" id="GO:0000160">
    <property type="term" value="P:phosphorelay signal transduction system"/>
    <property type="evidence" value="ECO:0007669"/>
    <property type="project" value="InterPro"/>
</dbReference>
<dbReference type="SMART" id="SM00862">
    <property type="entry name" value="Trans_reg_C"/>
    <property type="match status" value="1"/>
</dbReference>
<evidence type="ECO:0000313" key="4">
    <source>
        <dbReference type="EMBL" id="MBI4920573.1"/>
    </source>
</evidence>
<accession>A0A933NXF7</accession>
<dbReference type="Gene3D" id="1.10.10.10">
    <property type="entry name" value="Winged helix-like DNA-binding domain superfamily/Winged helix DNA-binding domain"/>
    <property type="match status" value="1"/>
</dbReference>
<dbReference type="GO" id="GO:0006355">
    <property type="term" value="P:regulation of DNA-templated transcription"/>
    <property type="evidence" value="ECO:0007669"/>
    <property type="project" value="InterPro"/>
</dbReference>
<protein>
    <submittedName>
        <fullName evidence="4">Winged helix-turn-helix domain-containing protein</fullName>
    </submittedName>
</protein>
<dbReference type="SUPFAM" id="SSF48452">
    <property type="entry name" value="TPR-like"/>
    <property type="match status" value="1"/>
</dbReference>
<gene>
    <name evidence="4" type="ORF">HY834_02400</name>
</gene>
<comment type="caution">
    <text evidence="4">The sequence shown here is derived from an EMBL/GenBank/DDBJ whole genome shotgun (WGS) entry which is preliminary data.</text>
</comment>
<evidence type="ECO:0000256" key="1">
    <source>
        <dbReference type="ARBA" id="ARBA00023125"/>
    </source>
</evidence>
<evidence type="ECO:0000259" key="3">
    <source>
        <dbReference type="PROSITE" id="PS51755"/>
    </source>
</evidence>
<dbReference type="Proteomes" id="UP000782610">
    <property type="component" value="Unassembled WGS sequence"/>
</dbReference>
<dbReference type="InterPro" id="IPR011990">
    <property type="entry name" value="TPR-like_helical_dom_sf"/>
</dbReference>
<evidence type="ECO:0000256" key="2">
    <source>
        <dbReference type="PROSITE-ProRule" id="PRU01091"/>
    </source>
</evidence>
<dbReference type="SUPFAM" id="SSF46894">
    <property type="entry name" value="C-terminal effector domain of the bipartite response regulators"/>
    <property type="match status" value="1"/>
</dbReference>
<organism evidence="4 5">
    <name type="scientific">Devosia nanyangense</name>
    <dbReference type="NCBI Taxonomy" id="1228055"/>
    <lineage>
        <taxon>Bacteria</taxon>
        <taxon>Pseudomonadati</taxon>
        <taxon>Pseudomonadota</taxon>
        <taxon>Alphaproteobacteria</taxon>
        <taxon>Hyphomicrobiales</taxon>
        <taxon>Devosiaceae</taxon>
        <taxon>Devosia</taxon>
    </lineage>
</organism>
<reference evidence="4" key="1">
    <citation type="submission" date="2020-07" db="EMBL/GenBank/DDBJ databases">
        <title>Huge and variable diversity of episymbiotic CPR bacteria and DPANN archaea in groundwater ecosystems.</title>
        <authorList>
            <person name="He C.Y."/>
            <person name="Keren R."/>
            <person name="Whittaker M."/>
            <person name="Farag I.F."/>
            <person name="Doudna J."/>
            <person name="Cate J.H.D."/>
            <person name="Banfield J.F."/>
        </authorList>
    </citation>
    <scope>NUCLEOTIDE SEQUENCE</scope>
    <source>
        <strain evidence="4">NC_groundwater_1586_Pr3_B-0.1um_66_15</strain>
    </source>
</reference>
<sequence>MGAEYTSFGPFQFDRGNGTLLRSGTPVAVGQRGIALLAALLDRGGNVGKAVLMEAAWPGTIVEEGNLTVQIAALRKALGPRPDGQEWIVTVPRVGYRLVRGEMPVAPTATEKLRPPAIAVMPFANLSGDAGQDYFADGVVEDLITALSRFRSFAVVGRNSTFRYKGQALDLRDVARELGVRYVLEGSVRRSGSRLRITAHLADGGTGEHLWGQTFDGVVADIFDVQDHIAEKVVGLIEPQVRRAEIERSRRKRPESLDAYDLVLQAWAVGRTVGPGDIEKAHALAVEAVRQAPTYAMAFRALAWALQVNLLFDGRPLTDDDTANCLDASRKALLNADGDAEILIDHANILIQIGQDYDQGMHYVRAAVDANPNNFLVQQQAATCNIHAGSLEAALSHAERAMELSPNDPWLPVPLTSIAHARLALGDYEAVLEPAERAIALNQNFRPPHWMAIAADVHLGRMEDARRRLAIYRALYPDDTIARIAARQHPRDPARALVFIEALRAAGLPEV</sequence>